<dbReference type="AlphaFoldDB" id="A0A099CYU2"/>
<keyword evidence="6" id="KW-1185">Reference proteome</keyword>
<dbReference type="CDD" id="cd05288">
    <property type="entry name" value="PGDH"/>
    <property type="match status" value="1"/>
</dbReference>
<feature type="domain" description="Enoyl reductase (ER)" evidence="3">
    <location>
        <begin position="21"/>
        <end position="339"/>
    </location>
</feature>
<organism evidence="4 6">
    <name type="scientific">Oleiagrimonas soli</name>
    <dbReference type="NCBI Taxonomy" id="1543381"/>
    <lineage>
        <taxon>Bacteria</taxon>
        <taxon>Pseudomonadati</taxon>
        <taxon>Pseudomonadota</taxon>
        <taxon>Gammaproteobacteria</taxon>
        <taxon>Lysobacterales</taxon>
        <taxon>Rhodanobacteraceae</taxon>
        <taxon>Oleiagrimonas</taxon>
    </lineage>
</organism>
<dbReference type="InterPro" id="IPR011032">
    <property type="entry name" value="GroES-like_sf"/>
</dbReference>
<sequence length="348" mass="37145">MAQTSDRNRRFVLASRPKGAPTPDNFRLETGSAPEPGEGQVLLRTVFLSLDPYMRGRMSDAPSYAAPVEVDGLMVGGTVCRVAKSRHPDYAEGDWVLAYSGWQDYALSDGKGLFKLDPKRAPPSWALGILGMPGFTAYMGLTDIGQPKAGETVVVAAASGAVGSVVGQVAKQLGCRVVGIAGGKEKCDYVTGTLGFDACIDHRQPDLAEQLKAACPDGIDVYFENVGGKVFDAVLPLLNSKARVPLCGLIASYNATELPPGPDRLPLLTGTLLKKRIRMQGFIIFDDYGDRYGEFLAAMQPWLAAGKLHYREDLVDGLEAAPEAFIGMLHGANFGKLAVRVGPDDLPA</sequence>
<evidence type="ECO:0000313" key="6">
    <source>
        <dbReference type="Proteomes" id="UP000029708"/>
    </source>
</evidence>
<dbReference type="Proteomes" id="UP000560000">
    <property type="component" value="Unassembled WGS sequence"/>
</dbReference>
<protein>
    <submittedName>
        <fullName evidence="4">NADP-dependent oxidoreductase</fullName>
    </submittedName>
</protein>
<dbReference type="Gene3D" id="3.40.50.720">
    <property type="entry name" value="NAD(P)-binding Rossmann-like Domain"/>
    <property type="match status" value="1"/>
</dbReference>
<dbReference type="Pfam" id="PF16884">
    <property type="entry name" value="ADH_N_2"/>
    <property type="match status" value="1"/>
</dbReference>
<dbReference type="PANTHER" id="PTHR43205">
    <property type="entry name" value="PROSTAGLANDIN REDUCTASE"/>
    <property type="match status" value="1"/>
</dbReference>
<dbReference type="Gene3D" id="3.90.180.10">
    <property type="entry name" value="Medium-chain alcohol dehydrogenases, catalytic domain"/>
    <property type="match status" value="1"/>
</dbReference>
<accession>A0A099CYU2</accession>
<evidence type="ECO:0000256" key="2">
    <source>
        <dbReference type="SAM" id="MobiDB-lite"/>
    </source>
</evidence>
<dbReference type="GO" id="GO:0016628">
    <property type="term" value="F:oxidoreductase activity, acting on the CH-CH group of donors, NAD or NADP as acceptor"/>
    <property type="evidence" value="ECO:0007669"/>
    <property type="project" value="InterPro"/>
</dbReference>
<dbReference type="InterPro" id="IPR013149">
    <property type="entry name" value="ADH-like_C"/>
</dbReference>
<dbReference type="EMBL" id="JACHET010000001">
    <property type="protein sequence ID" value="MBB6184392.1"/>
    <property type="molecule type" value="Genomic_DNA"/>
</dbReference>
<name>A0A099CYU2_9GAMM</name>
<dbReference type="InterPro" id="IPR041694">
    <property type="entry name" value="ADH_N_2"/>
</dbReference>
<evidence type="ECO:0000259" key="3">
    <source>
        <dbReference type="SMART" id="SM00829"/>
    </source>
</evidence>
<dbReference type="STRING" id="1543381.LF63_0102465"/>
<evidence type="ECO:0000313" key="7">
    <source>
        <dbReference type="Proteomes" id="UP000560000"/>
    </source>
</evidence>
<dbReference type="FunFam" id="3.40.50.720:FF:000121">
    <property type="entry name" value="Prostaglandin reductase 2"/>
    <property type="match status" value="1"/>
</dbReference>
<keyword evidence="1" id="KW-0560">Oxidoreductase</keyword>
<dbReference type="HOGENOM" id="CLU_026673_29_3_6"/>
<reference evidence="4 6" key="1">
    <citation type="submission" date="2014-09" db="EMBL/GenBank/DDBJ databases">
        <title>Xanthomonadaceae 3.5X direct submission.</title>
        <authorList>
            <person name="Fang T."/>
            <person name="Wang H."/>
        </authorList>
    </citation>
    <scope>NUCLEOTIDE SEQUENCE [LARGE SCALE GENOMIC DNA]</scope>
    <source>
        <strain evidence="4 6">3.5X</strain>
    </source>
</reference>
<dbReference type="Proteomes" id="UP000029708">
    <property type="component" value="Unassembled WGS sequence"/>
</dbReference>
<dbReference type="InterPro" id="IPR036291">
    <property type="entry name" value="NAD(P)-bd_dom_sf"/>
</dbReference>
<proteinExistence type="predicted"/>
<dbReference type="InterPro" id="IPR045010">
    <property type="entry name" value="MDR_fam"/>
</dbReference>
<dbReference type="EMBL" id="JROI01000007">
    <property type="protein sequence ID" value="KGI78909.1"/>
    <property type="molecule type" value="Genomic_DNA"/>
</dbReference>
<dbReference type="Pfam" id="PF00107">
    <property type="entry name" value="ADH_zinc_N"/>
    <property type="match status" value="1"/>
</dbReference>
<dbReference type="RefSeq" id="WP_043099397.1">
    <property type="nucleotide sequence ID" value="NZ_JACHET010000001.1"/>
</dbReference>
<dbReference type="InterPro" id="IPR020843">
    <property type="entry name" value="ER"/>
</dbReference>
<dbReference type="OrthoDB" id="9805663at2"/>
<comment type="caution">
    <text evidence="4">The sequence shown here is derived from an EMBL/GenBank/DDBJ whole genome shotgun (WGS) entry which is preliminary data.</text>
</comment>
<reference evidence="5 7" key="2">
    <citation type="submission" date="2020-08" db="EMBL/GenBank/DDBJ databases">
        <title>Genomic Encyclopedia of Type Strains, Phase IV (KMG-IV): sequencing the most valuable type-strain genomes for metagenomic binning, comparative biology and taxonomic classification.</title>
        <authorList>
            <person name="Goeker M."/>
        </authorList>
    </citation>
    <scope>NUCLEOTIDE SEQUENCE [LARGE SCALE GENOMIC DNA]</scope>
    <source>
        <strain evidence="5 7">DSM 107085</strain>
    </source>
</reference>
<dbReference type="SUPFAM" id="SSF51735">
    <property type="entry name" value="NAD(P)-binding Rossmann-fold domains"/>
    <property type="match status" value="1"/>
</dbReference>
<feature type="region of interest" description="Disordered" evidence="2">
    <location>
        <begin position="1"/>
        <end position="36"/>
    </location>
</feature>
<gene>
    <name evidence="5" type="ORF">HNQ86_001737</name>
    <name evidence="4" type="ORF">LF63_0102465</name>
</gene>
<evidence type="ECO:0000313" key="4">
    <source>
        <dbReference type="EMBL" id="KGI78909.1"/>
    </source>
</evidence>
<dbReference type="PANTHER" id="PTHR43205:SF7">
    <property type="entry name" value="PROSTAGLANDIN REDUCTASE 1"/>
    <property type="match status" value="1"/>
</dbReference>
<evidence type="ECO:0000256" key="1">
    <source>
        <dbReference type="ARBA" id="ARBA00023002"/>
    </source>
</evidence>
<evidence type="ECO:0000313" key="5">
    <source>
        <dbReference type="EMBL" id="MBB6184392.1"/>
    </source>
</evidence>
<dbReference type="SUPFAM" id="SSF50129">
    <property type="entry name" value="GroES-like"/>
    <property type="match status" value="1"/>
</dbReference>
<dbReference type="SMART" id="SM00829">
    <property type="entry name" value="PKS_ER"/>
    <property type="match status" value="1"/>
</dbReference>